<dbReference type="PANTHER" id="PTHR43184">
    <property type="entry name" value="MAJOR FACILITATOR SUPERFAMILY TRANSPORTER 16, ISOFORM B"/>
    <property type="match status" value="1"/>
</dbReference>
<protein>
    <recommendedName>
        <fullName evidence="7">Major facilitator superfamily (MFS) profile domain-containing protein</fullName>
    </recommendedName>
</protein>
<feature type="transmembrane region" description="Helical" evidence="6">
    <location>
        <begin position="253"/>
        <end position="277"/>
    </location>
</feature>
<dbReference type="SUPFAM" id="SSF103473">
    <property type="entry name" value="MFS general substrate transporter"/>
    <property type="match status" value="1"/>
</dbReference>
<evidence type="ECO:0000256" key="4">
    <source>
        <dbReference type="ARBA" id="ARBA00022989"/>
    </source>
</evidence>
<dbReference type="Pfam" id="PF07690">
    <property type="entry name" value="MFS_1"/>
    <property type="match status" value="1"/>
</dbReference>
<feature type="transmembrane region" description="Helical" evidence="6">
    <location>
        <begin position="187"/>
        <end position="205"/>
    </location>
</feature>
<organism evidence="8 9">
    <name type="scientific">Bacillus thermozeamaize</name>
    <dbReference type="NCBI Taxonomy" id="230954"/>
    <lineage>
        <taxon>Bacteria</taxon>
        <taxon>Bacillati</taxon>
        <taxon>Bacillota</taxon>
        <taxon>Bacilli</taxon>
        <taxon>Bacillales</taxon>
        <taxon>Bacillaceae</taxon>
        <taxon>Bacillus</taxon>
    </lineage>
</organism>
<dbReference type="InterPro" id="IPR020846">
    <property type="entry name" value="MFS_dom"/>
</dbReference>
<evidence type="ECO:0000256" key="3">
    <source>
        <dbReference type="ARBA" id="ARBA00022692"/>
    </source>
</evidence>
<keyword evidence="2" id="KW-0813">Transport</keyword>
<feature type="transmembrane region" description="Helical" evidence="6">
    <location>
        <begin position="320"/>
        <end position="337"/>
    </location>
</feature>
<feature type="domain" description="Major facilitator superfamily (MFS) profile" evidence="7">
    <location>
        <begin position="30"/>
        <end position="442"/>
    </location>
</feature>
<dbReference type="PROSITE" id="PS50850">
    <property type="entry name" value="MFS"/>
    <property type="match status" value="1"/>
</dbReference>
<dbReference type="Proteomes" id="UP000196475">
    <property type="component" value="Unassembled WGS sequence"/>
</dbReference>
<feature type="transmembrane region" description="Helical" evidence="6">
    <location>
        <begin position="95"/>
        <end position="114"/>
    </location>
</feature>
<keyword evidence="3 6" id="KW-0812">Transmembrane</keyword>
<feature type="transmembrane region" description="Helical" evidence="6">
    <location>
        <begin position="349"/>
        <end position="373"/>
    </location>
</feature>
<accession>A0A1Y3PBA5</accession>
<evidence type="ECO:0000256" key="1">
    <source>
        <dbReference type="ARBA" id="ARBA00004651"/>
    </source>
</evidence>
<dbReference type="GO" id="GO:0005886">
    <property type="term" value="C:plasma membrane"/>
    <property type="evidence" value="ECO:0007669"/>
    <property type="project" value="UniProtKB-SubCell"/>
</dbReference>
<evidence type="ECO:0000256" key="5">
    <source>
        <dbReference type="ARBA" id="ARBA00023136"/>
    </source>
</evidence>
<comment type="caution">
    <text evidence="8">The sequence shown here is derived from an EMBL/GenBank/DDBJ whole genome shotgun (WGS) entry which is preliminary data.</text>
</comment>
<evidence type="ECO:0000313" key="8">
    <source>
        <dbReference type="EMBL" id="OUM84610.1"/>
    </source>
</evidence>
<sequence length="458" mass="50396">MATNGIVRLLRREVKRRELAVYPTGKYRLFLLFVVVLANIVASYEGNLAPIVPLLIKELGITSLIYGQLNAITLLFTAIVVLFIGPYADRFGRSLFVVAGILVTAIFIFVMTGIDTVAEFLIVKIILGITDAVALGPVAGLVRDFSPQMSRGIAFAFWSMGPVGGPFIANGVAAVTLPMFGTWQSQLYIMGSICLLLWVVVFLFLRDLSPELRGRVVTHESEAHAQVQPEQSTDPAGLPEEKITLRRALKIPLVWLQPLGMALFLLIYFTMLVYGPLFFTETYKVDEAIAARLTMFFWVGTFIGLIGSGWLSDRLRLRKIVTTTGALVAAIFNPIWILYGMTPETSQNLVALCSFLAGVTGACAYSSWMAMYSENLEQIDPCIQATGWGVFGFAMRAMILLVAFFSPMVAKMAGGWQAWFWLAEVGMILYLIFPFLAYGPWFSAEKGAATPPSVKPST</sequence>
<feature type="transmembrane region" description="Helical" evidence="6">
    <location>
        <begin position="154"/>
        <end position="175"/>
    </location>
</feature>
<feature type="transmembrane region" description="Helical" evidence="6">
    <location>
        <begin position="418"/>
        <end position="438"/>
    </location>
</feature>
<dbReference type="AlphaFoldDB" id="A0A1Y3PBA5"/>
<feature type="transmembrane region" description="Helical" evidence="6">
    <location>
        <begin position="27"/>
        <end position="44"/>
    </location>
</feature>
<reference evidence="9" key="1">
    <citation type="submission" date="2016-06" db="EMBL/GenBank/DDBJ databases">
        <authorList>
            <person name="Nascimento L."/>
            <person name="Pereira R.V."/>
            <person name="Martins L.F."/>
            <person name="Quaggio R.B."/>
            <person name="Silva A.M."/>
            <person name="Setubal J.C."/>
        </authorList>
    </citation>
    <scope>NUCLEOTIDE SEQUENCE [LARGE SCALE GENOMIC DNA]</scope>
</reference>
<dbReference type="InterPro" id="IPR036259">
    <property type="entry name" value="MFS_trans_sf"/>
</dbReference>
<name>A0A1Y3PBA5_9BACI</name>
<dbReference type="InterPro" id="IPR011701">
    <property type="entry name" value="MFS"/>
</dbReference>
<dbReference type="Gene3D" id="1.20.1250.20">
    <property type="entry name" value="MFS general substrate transporter like domains"/>
    <property type="match status" value="1"/>
</dbReference>
<dbReference type="CDD" id="cd06174">
    <property type="entry name" value="MFS"/>
    <property type="match status" value="1"/>
</dbReference>
<proteinExistence type="predicted"/>
<evidence type="ECO:0000256" key="6">
    <source>
        <dbReference type="SAM" id="Phobius"/>
    </source>
</evidence>
<dbReference type="GO" id="GO:0022857">
    <property type="term" value="F:transmembrane transporter activity"/>
    <property type="evidence" value="ECO:0007669"/>
    <property type="project" value="InterPro"/>
</dbReference>
<gene>
    <name evidence="8" type="ORF">BAA01_05565</name>
</gene>
<evidence type="ECO:0000259" key="7">
    <source>
        <dbReference type="PROSITE" id="PS50850"/>
    </source>
</evidence>
<feature type="transmembrane region" description="Helical" evidence="6">
    <location>
        <begin position="385"/>
        <end position="406"/>
    </location>
</feature>
<evidence type="ECO:0000256" key="2">
    <source>
        <dbReference type="ARBA" id="ARBA00022448"/>
    </source>
</evidence>
<keyword evidence="4 6" id="KW-1133">Transmembrane helix</keyword>
<feature type="transmembrane region" description="Helical" evidence="6">
    <location>
        <begin position="64"/>
        <end position="88"/>
    </location>
</feature>
<feature type="transmembrane region" description="Helical" evidence="6">
    <location>
        <begin position="289"/>
        <end position="308"/>
    </location>
</feature>
<evidence type="ECO:0000313" key="9">
    <source>
        <dbReference type="Proteomes" id="UP000196475"/>
    </source>
</evidence>
<dbReference type="EMBL" id="LZRT01000121">
    <property type="protein sequence ID" value="OUM84610.1"/>
    <property type="molecule type" value="Genomic_DNA"/>
</dbReference>
<feature type="transmembrane region" description="Helical" evidence="6">
    <location>
        <begin position="120"/>
        <end position="142"/>
    </location>
</feature>
<keyword evidence="5 6" id="KW-0472">Membrane</keyword>
<dbReference type="PANTHER" id="PTHR43184:SF12">
    <property type="entry name" value="SUGAR PHOSPHATE EXCHANGER 3"/>
    <property type="match status" value="1"/>
</dbReference>
<comment type="subcellular location">
    <subcellularLocation>
        <location evidence="1">Cell membrane</location>
        <topology evidence="1">Multi-pass membrane protein</topology>
    </subcellularLocation>
</comment>